<name>A0ACC0KT55_CHOFU</name>
<sequence>MLEVINGFLLIYFVVLCTISTLVPHMVKPIAACFARPSNEERTIWAEVVRLKAEQKNISMKEEFAAYHKLQRKINELENRLKDNTQSRMSKSLAIKSSVNLVVQALVALVIVVSVIWFRREPIVALEGNLFPLTTMLRYPSDMPNAISTHVWVMISNLSIRALLKPIVS</sequence>
<protein>
    <submittedName>
        <fullName evidence="1">Uncharacterized protein</fullName>
    </submittedName>
</protein>
<accession>A0ACC0KT55</accession>
<proteinExistence type="predicted"/>
<dbReference type="EMBL" id="CM046123">
    <property type="protein sequence ID" value="KAI8439261.1"/>
    <property type="molecule type" value="Genomic_DNA"/>
</dbReference>
<evidence type="ECO:0000313" key="2">
    <source>
        <dbReference type="Proteomes" id="UP001064048"/>
    </source>
</evidence>
<keyword evidence="2" id="KW-1185">Reference proteome</keyword>
<reference evidence="1 2" key="1">
    <citation type="journal article" date="2022" name="Genome Biol. Evol.">
        <title>The Spruce Budworm Genome: Reconstructing the Evolutionary History of Antifreeze Proteins.</title>
        <authorList>
            <person name="Beliveau C."/>
            <person name="Gagne P."/>
            <person name="Picq S."/>
            <person name="Vernygora O."/>
            <person name="Keeling C.I."/>
            <person name="Pinkney K."/>
            <person name="Doucet D."/>
            <person name="Wen F."/>
            <person name="Johnston J.S."/>
            <person name="Maaroufi H."/>
            <person name="Boyle B."/>
            <person name="Laroche J."/>
            <person name="Dewar K."/>
            <person name="Juretic N."/>
            <person name="Blackburn G."/>
            <person name="Nisole A."/>
            <person name="Brunet B."/>
            <person name="Brandao M."/>
            <person name="Lumley L."/>
            <person name="Duan J."/>
            <person name="Quan G."/>
            <person name="Lucarotti C.J."/>
            <person name="Roe A.D."/>
            <person name="Sperling F.A.H."/>
            <person name="Levesque R.C."/>
            <person name="Cusson M."/>
        </authorList>
    </citation>
    <scope>NUCLEOTIDE SEQUENCE [LARGE SCALE GENOMIC DNA]</scope>
    <source>
        <strain evidence="1">Glfc:IPQL:Cfum</strain>
    </source>
</reference>
<organism evidence="1 2">
    <name type="scientific">Choristoneura fumiferana</name>
    <name type="common">Spruce budworm moth</name>
    <name type="synonym">Archips fumiferana</name>
    <dbReference type="NCBI Taxonomy" id="7141"/>
    <lineage>
        <taxon>Eukaryota</taxon>
        <taxon>Metazoa</taxon>
        <taxon>Ecdysozoa</taxon>
        <taxon>Arthropoda</taxon>
        <taxon>Hexapoda</taxon>
        <taxon>Insecta</taxon>
        <taxon>Pterygota</taxon>
        <taxon>Neoptera</taxon>
        <taxon>Endopterygota</taxon>
        <taxon>Lepidoptera</taxon>
        <taxon>Glossata</taxon>
        <taxon>Ditrysia</taxon>
        <taxon>Tortricoidea</taxon>
        <taxon>Tortricidae</taxon>
        <taxon>Tortricinae</taxon>
        <taxon>Choristoneura</taxon>
    </lineage>
</organism>
<gene>
    <name evidence="1" type="ORF">MSG28_013098</name>
</gene>
<comment type="caution">
    <text evidence="1">The sequence shown here is derived from an EMBL/GenBank/DDBJ whole genome shotgun (WGS) entry which is preliminary data.</text>
</comment>
<dbReference type="Proteomes" id="UP001064048">
    <property type="component" value="Chromosome 23"/>
</dbReference>
<evidence type="ECO:0000313" key="1">
    <source>
        <dbReference type="EMBL" id="KAI8439261.1"/>
    </source>
</evidence>